<name>A0AB39Y354_9ACTN</name>
<organism evidence="4">
    <name type="scientific">Streptomyces sp. R33</name>
    <dbReference type="NCBI Taxonomy" id="3238629"/>
    <lineage>
        <taxon>Bacteria</taxon>
        <taxon>Bacillati</taxon>
        <taxon>Actinomycetota</taxon>
        <taxon>Actinomycetes</taxon>
        <taxon>Kitasatosporales</taxon>
        <taxon>Streptomycetaceae</taxon>
        <taxon>Streptomyces</taxon>
    </lineage>
</organism>
<sequence length="237" mass="23733">MRTALRTSIVTAALAGALLAPAATALAAPAPQAVTSVTAVTTVSAASSDKGRYDGEAHLVADGRIAVLRNDVEGPEVWIRAVGADWKPADGVAGRVLAKLDPSNPVALVDGIQYKLSEGNPGSYGLTVRVMTEGAADFYELPKATTPTKPSAQPSAKPSAQPAATSKVTVKPAADVKPQTGAQTVVVPQGAVAAGAEIAAEDTDNSTTMAAGAGLVAIFGGLGVARMARARRARNGA</sequence>
<accession>A0AB39Y354</accession>
<keyword evidence="3" id="KW-0732">Signal</keyword>
<protein>
    <recommendedName>
        <fullName evidence="5">Gram-positive cocci surface proteins LPxTG domain-containing protein</fullName>
    </recommendedName>
</protein>
<dbReference type="EMBL" id="CP165727">
    <property type="protein sequence ID" value="XDV64412.1"/>
    <property type="molecule type" value="Genomic_DNA"/>
</dbReference>
<evidence type="ECO:0000256" key="1">
    <source>
        <dbReference type="SAM" id="MobiDB-lite"/>
    </source>
</evidence>
<feature type="chain" id="PRO_5044192815" description="Gram-positive cocci surface proteins LPxTG domain-containing protein" evidence="3">
    <location>
        <begin position="28"/>
        <end position="237"/>
    </location>
</feature>
<dbReference type="RefSeq" id="WP_053786331.1">
    <property type="nucleotide sequence ID" value="NZ_CP165727.1"/>
</dbReference>
<gene>
    <name evidence="4" type="ORF">AB5J51_16475</name>
</gene>
<feature type="region of interest" description="Disordered" evidence="1">
    <location>
        <begin position="143"/>
        <end position="177"/>
    </location>
</feature>
<feature type="signal peptide" evidence="3">
    <location>
        <begin position="1"/>
        <end position="27"/>
    </location>
</feature>
<proteinExistence type="predicted"/>
<reference evidence="4" key="1">
    <citation type="submission" date="2024-08" db="EMBL/GenBank/DDBJ databases">
        <authorList>
            <person name="Yu S.T."/>
        </authorList>
    </citation>
    <scope>NUCLEOTIDE SEQUENCE</scope>
    <source>
        <strain evidence="4">R33</strain>
    </source>
</reference>
<feature type="compositionally biased region" description="Low complexity" evidence="1">
    <location>
        <begin position="147"/>
        <end position="166"/>
    </location>
</feature>
<keyword evidence="2" id="KW-0812">Transmembrane</keyword>
<evidence type="ECO:0000256" key="2">
    <source>
        <dbReference type="SAM" id="Phobius"/>
    </source>
</evidence>
<keyword evidence="2" id="KW-0472">Membrane</keyword>
<evidence type="ECO:0000313" key="4">
    <source>
        <dbReference type="EMBL" id="XDV64412.1"/>
    </source>
</evidence>
<feature type="transmembrane region" description="Helical" evidence="2">
    <location>
        <begin position="209"/>
        <end position="228"/>
    </location>
</feature>
<dbReference type="AlphaFoldDB" id="A0AB39Y354"/>
<evidence type="ECO:0000256" key="3">
    <source>
        <dbReference type="SAM" id="SignalP"/>
    </source>
</evidence>
<evidence type="ECO:0008006" key="5">
    <source>
        <dbReference type="Google" id="ProtNLM"/>
    </source>
</evidence>
<keyword evidence="2" id="KW-1133">Transmembrane helix</keyword>